<keyword evidence="1" id="KW-0812">Transmembrane</keyword>
<dbReference type="Gene3D" id="1.10.8.10">
    <property type="entry name" value="DNA helicase RuvA subunit, C-terminal domain"/>
    <property type="match status" value="1"/>
</dbReference>
<feature type="domain" description="DUF4342" evidence="2">
    <location>
        <begin position="46"/>
        <end position="119"/>
    </location>
</feature>
<dbReference type="InterPro" id="IPR025642">
    <property type="entry name" value="DUF4342"/>
</dbReference>
<dbReference type="SUPFAM" id="SSF46934">
    <property type="entry name" value="UBA-like"/>
    <property type="match status" value="1"/>
</dbReference>
<keyword evidence="1" id="KW-1133">Transmembrane helix</keyword>
<dbReference type="AlphaFoldDB" id="A0A2T0BMM8"/>
<dbReference type="InterPro" id="IPR009060">
    <property type="entry name" value="UBA-like_sf"/>
</dbReference>
<evidence type="ECO:0000259" key="2">
    <source>
        <dbReference type="Pfam" id="PF14242"/>
    </source>
</evidence>
<evidence type="ECO:0000313" key="4">
    <source>
        <dbReference type="Proteomes" id="UP000237798"/>
    </source>
</evidence>
<dbReference type="CDD" id="cd14360">
    <property type="entry name" value="UBA_NAC_like_bac"/>
    <property type="match status" value="1"/>
</dbReference>
<feature type="transmembrane region" description="Helical" evidence="1">
    <location>
        <begin position="91"/>
        <end position="115"/>
    </location>
</feature>
<dbReference type="Pfam" id="PF14242">
    <property type="entry name" value="DUF4342"/>
    <property type="match status" value="1"/>
</dbReference>
<keyword evidence="1" id="KW-0472">Membrane</keyword>
<gene>
    <name evidence="3" type="ORF">CLLU_19860</name>
</gene>
<keyword evidence="4" id="KW-1185">Reference proteome</keyword>
<dbReference type="EMBL" id="PVXP01000025">
    <property type="protein sequence ID" value="PRR85072.1"/>
    <property type="molecule type" value="Genomic_DNA"/>
</dbReference>
<proteinExistence type="predicted"/>
<dbReference type="Proteomes" id="UP000237798">
    <property type="component" value="Unassembled WGS sequence"/>
</dbReference>
<name>A0A2T0BMM8_9CLOT</name>
<protein>
    <submittedName>
        <fullName evidence="3">Nascent polypeptide-associated complex protein</fullName>
    </submittedName>
</protein>
<reference evidence="3 4" key="1">
    <citation type="submission" date="2018-03" db="EMBL/GenBank/DDBJ databases">
        <title>Genome sequence of Clostridium luticellarii DSM 29923.</title>
        <authorList>
            <person name="Poehlein A."/>
            <person name="Daniel R."/>
        </authorList>
    </citation>
    <scope>NUCLEOTIDE SEQUENCE [LARGE SCALE GENOMIC DNA]</scope>
    <source>
        <strain evidence="3 4">DSM 29923</strain>
    </source>
</reference>
<comment type="caution">
    <text evidence="3">The sequence shown here is derived from an EMBL/GenBank/DDBJ whole genome shotgun (WGS) entry which is preliminary data.</text>
</comment>
<accession>A0A2T0BMM8</accession>
<evidence type="ECO:0000313" key="3">
    <source>
        <dbReference type="EMBL" id="PRR85072.1"/>
    </source>
</evidence>
<dbReference type="OrthoDB" id="3183239at2"/>
<sequence>MSTITIEKIDLLRERANVSYREAKEALEKCGGDVVEALSHLEEENKIKPEEKPFKTSRFIEKIKDLISKANEIKVVISKNGKNILNIPSTLAILFIVLALPAAVVFLVIALIAGCRIRLCRENGKDPSINSKIEKVTDAVNGVTNKIKKEFADA</sequence>
<organism evidence="3 4">
    <name type="scientific">Clostridium luticellarii</name>
    <dbReference type="NCBI Taxonomy" id="1691940"/>
    <lineage>
        <taxon>Bacteria</taxon>
        <taxon>Bacillati</taxon>
        <taxon>Bacillota</taxon>
        <taxon>Clostridia</taxon>
        <taxon>Eubacteriales</taxon>
        <taxon>Clostridiaceae</taxon>
        <taxon>Clostridium</taxon>
    </lineage>
</organism>
<evidence type="ECO:0000256" key="1">
    <source>
        <dbReference type="SAM" id="Phobius"/>
    </source>
</evidence>
<dbReference type="RefSeq" id="WP_106009575.1">
    <property type="nucleotide sequence ID" value="NZ_JALCPJ010000013.1"/>
</dbReference>